<dbReference type="AlphaFoldDB" id="X1P6V5"/>
<name>X1P6V5_9ZZZZ</name>
<comment type="caution">
    <text evidence="1">The sequence shown here is derived from an EMBL/GenBank/DDBJ whole genome shotgun (WGS) entry which is preliminary data.</text>
</comment>
<feature type="non-terminal residue" evidence="1">
    <location>
        <position position="1"/>
    </location>
</feature>
<protein>
    <submittedName>
        <fullName evidence="1">Uncharacterized protein</fullName>
    </submittedName>
</protein>
<accession>X1P6V5</accession>
<reference evidence="1" key="1">
    <citation type="journal article" date="2014" name="Front. Microbiol.">
        <title>High frequency of phylogenetically diverse reductive dehalogenase-homologous genes in deep subseafloor sedimentary metagenomes.</title>
        <authorList>
            <person name="Kawai M."/>
            <person name="Futagami T."/>
            <person name="Toyoda A."/>
            <person name="Takaki Y."/>
            <person name="Nishi S."/>
            <person name="Hori S."/>
            <person name="Arai W."/>
            <person name="Tsubouchi T."/>
            <person name="Morono Y."/>
            <person name="Uchiyama I."/>
            <person name="Ito T."/>
            <person name="Fujiyama A."/>
            <person name="Inagaki F."/>
            <person name="Takami H."/>
        </authorList>
    </citation>
    <scope>NUCLEOTIDE SEQUENCE</scope>
    <source>
        <strain evidence="1">Expedition CK06-06</strain>
    </source>
</reference>
<organism evidence="1">
    <name type="scientific">marine sediment metagenome</name>
    <dbReference type="NCBI Taxonomy" id="412755"/>
    <lineage>
        <taxon>unclassified sequences</taxon>
        <taxon>metagenomes</taxon>
        <taxon>ecological metagenomes</taxon>
    </lineage>
</organism>
<sequence>ILETTYTFPANTLSQNRTYYWKVIATDSFGAYRVCEKDFRFNVLDRSRAESYDGIVSVWVFSGLPENGYIFVNKISNEQNSIIEAAKSDALKDRLIKTLPSDVYRVAVYDVNGEVIDVKSINLRITFSYPDTDRDGYYDPEFAPVENLKIAYLDEAYHRWSLPTKTQVLDKDYNKVTTEVDHLSLFTIVATDVPQKLL</sequence>
<dbReference type="EMBL" id="BARV01038849">
    <property type="protein sequence ID" value="GAI51573.1"/>
    <property type="molecule type" value="Genomic_DNA"/>
</dbReference>
<feature type="non-terminal residue" evidence="1">
    <location>
        <position position="198"/>
    </location>
</feature>
<evidence type="ECO:0000313" key="1">
    <source>
        <dbReference type="EMBL" id="GAI51573.1"/>
    </source>
</evidence>
<gene>
    <name evidence="1" type="ORF">S06H3_59727</name>
</gene>
<proteinExistence type="predicted"/>